<evidence type="ECO:0000256" key="1">
    <source>
        <dbReference type="SAM" id="Coils"/>
    </source>
</evidence>
<feature type="signal peptide" evidence="2">
    <location>
        <begin position="1"/>
        <end position="27"/>
    </location>
</feature>
<dbReference type="SUPFAM" id="SSF51261">
    <property type="entry name" value="Duplicated hybrid motif"/>
    <property type="match status" value="1"/>
</dbReference>
<sequence length="392" mass="45057">MIARNSLFGTILLILCIATGTSESAHSSTTQEDAETKLTLIHKMIRTLSSRLTDARSEQDTMQERLRETELSVGKLVSELRGIENRLHQQKRQLKDLRRQRNEQKKALATQRDDLIRQIRISYAMSRQDYLKIILNHEDPSVLARALTYYGYFKRASAEQIETARSHIQRIHALEEKIDKKNAALEGLRRAKREVKINVEENFRQREETLAELSREIARDDQRLTNLEQDKNRLEKLIRKLKQAFTHAHDQQPFHSFKGRLRWPTAGSIRHHFGEKRSQGNLTWQGVWISAKAGQPIHAISHGRVAFADWLRGFGLLMIIDHGDGYMSLYGHNRSLYKETGNIIKSGEIIASVGNSGGSDDNGLYFEIRRQGSPRNPAYWCKTAPLTTVRSP</sequence>
<dbReference type="EMBL" id="CAADFT010000097">
    <property type="protein sequence ID" value="VFK47901.1"/>
    <property type="molecule type" value="Genomic_DNA"/>
</dbReference>
<evidence type="ECO:0000256" key="2">
    <source>
        <dbReference type="SAM" id="SignalP"/>
    </source>
</evidence>
<dbReference type="Pfam" id="PF01551">
    <property type="entry name" value="Peptidase_M23"/>
    <property type="match status" value="1"/>
</dbReference>
<dbReference type="FunFam" id="2.70.70.10:FF:000003">
    <property type="entry name" value="Murein hydrolase activator EnvC"/>
    <property type="match status" value="1"/>
</dbReference>
<dbReference type="InterPro" id="IPR050570">
    <property type="entry name" value="Cell_wall_metabolism_enzyme"/>
</dbReference>
<feature type="domain" description="M23ase beta-sheet core" evidence="3">
    <location>
        <begin position="284"/>
        <end position="377"/>
    </location>
</feature>
<keyword evidence="4" id="KW-0378">Hydrolase</keyword>
<evidence type="ECO:0000259" key="3">
    <source>
        <dbReference type="Pfam" id="PF01551"/>
    </source>
</evidence>
<accession>A0A450Z274</accession>
<dbReference type="InterPro" id="IPR011055">
    <property type="entry name" value="Dup_hybrid_motif"/>
</dbReference>
<dbReference type="GO" id="GO:0004222">
    <property type="term" value="F:metalloendopeptidase activity"/>
    <property type="evidence" value="ECO:0007669"/>
    <property type="project" value="TreeGrafter"/>
</dbReference>
<proteinExistence type="predicted"/>
<feature type="coiled-coil region" evidence="1">
    <location>
        <begin position="52"/>
        <end position="114"/>
    </location>
</feature>
<evidence type="ECO:0000313" key="4">
    <source>
        <dbReference type="EMBL" id="VFK47901.1"/>
    </source>
</evidence>
<dbReference type="Gene3D" id="6.10.250.3150">
    <property type="match status" value="1"/>
</dbReference>
<keyword evidence="2" id="KW-0732">Signal</keyword>
<dbReference type="CDD" id="cd12797">
    <property type="entry name" value="M23_peptidase"/>
    <property type="match status" value="1"/>
</dbReference>
<reference evidence="4" key="1">
    <citation type="submission" date="2019-02" db="EMBL/GenBank/DDBJ databases">
        <authorList>
            <person name="Gruber-Vodicka R. H."/>
            <person name="Seah K. B. B."/>
        </authorList>
    </citation>
    <scope>NUCLEOTIDE SEQUENCE</scope>
    <source>
        <strain evidence="4">BECK_BZ125</strain>
    </source>
</reference>
<protein>
    <submittedName>
        <fullName evidence="4">Septal ring factor EnvC, activator of murein hydrolases AmiA and AmiB</fullName>
    </submittedName>
</protein>
<name>A0A450Z274_9GAMM</name>
<dbReference type="Gene3D" id="2.70.70.10">
    <property type="entry name" value="Glucose Permease (Domain IIA)"/>
    <property type="match status" value="1"/>
</dbReference>
<dbReference type="PANTHER" id="PTHR21666">
    <property type="entry name" value="PEPTIDASE-RELATED"/>
    <property type="match status" value="1"/>
</dbReference>
<dbReference type="PANTHER" id="PTHR21666:SF270">
    <property type="entry name" value="MUREIN HYDROLASE ACTIVATOR ENVC"/>
    <property type="match status" value="1"/>
</dbReference>
<gene>
    <name evidence="4" type="ORF">BECKTC1821E_GA0114239_10979</name>
</gene>
<organism evidence="4">
    <name type="scientific">Candidatus Kentrum sp. TC</name>
    <dbReference type="NCBI Taxonomy" id="2126339"/>
    <lineage>
        <taxon>Bacteria</taxon>
        <taxon>Pseudomonadati</taxon>
        <taxon>Pseudomonadota</taxon>
        <taxon>Gammaproteobacteria</taxon>
        <taxon>Candidatus Kentrum</taxon>
    </lineage>
</organism>
<feature type="chain" id="PRO_5019120784" evidence="2">
    <location>
        <begin position="28"/>
        <end position="392"/>
    </location>
</feature>
<dbReference type="InterPro" id="IPR016047">
    <property type="entry name" value="M23ase_b-sheet_dom"/>
</dbReference>
<keyword evidence="1" id="KW-0175">Coiled coil</keyword>
<dbReference type="AlphaFoldDB" id="A0A450Z274"/>
<feature type="coiled-coil region" evidence="1">
    <location>
        <begin position="164"/>
        <end position="251"/>
    </location>
</feature>